<dbReference type="OrthoDB" id="5528926at2759"/>
<evidence type="ECO:0000256" key="7">
    <source>
        <dbReference type="RuleBase" id="RU364145"/>
    </source>
</evidence>
<dbReference type="GO" id="GO:0006357">
    <property type="term" value="P:regulation of transcription by RNA polymerase II"/>
    <property type="evidence" value="ECO:0007669"/>
    <property type="project" value="InterPro"/>
</dbReference>
<name>A0A1X2GIY3_9FUNG</name>
<accession>A0A1X2GIY3</accession>
<keyword evidence="6 7" id="KW-0539">Nucleus</keyword>
<reference evidence="9 10" key="1">
    <citation type="submission" date="2016-07" db="EMBL/GenBank/DDBJ databases">
        <title>Pervasive Adenine N6-methylation of Active Genes in Fungi.</title>
        <authorList>
            <consortium name="DOE Joint Genome Institute"/>
            <person name="Mondo S.J."/>
            <person name="Dannebaum R.O."/>
            <person name="Kuo R.C."/>
            <person name="Labutti K."/>
            <person name="Haridas S."/>
            <person name="Kuo A."/>
            <person name="Salamov A."/>
            <person name="Ahrendt S.R."/>
            <person name="Lipzen A."/>
            <person name="Sullivan W."/>
            <person name="Andreopoulos W.B."/>
            <person name="Clum A."/>
            <person name="Lindquist E."/>
            <person name="Daum C."/>
            <person name="Ramamoorthy G.K."/>
            <person name="Gryganskyi A."/>
            <person name="Culley D."/>
            <person name="Magnuson J.K."/>
            <person name="James T.Y."/>
            <person name="O'Malley M.A."/>
            <person name="Stajich J.E."/>
            <person name="Spatafora J.W."/>
            <person name="Visel A."/>
            <person name="Grigoriev I.V."/>
        </authorList>
    </citation>
    <scope>NUCLEOTIDE SEQUENCE [LARGE SCALE GENOMIC DNA]</scope>
    <source>
        <strain evidence="9 10">NRRL 3301</strain>
    </source>
</reference>
<evidence type="ECO:0000256" key="8">
    <source>
        <dbReference type="SAM" id="MobiDB-lite"/>
    </source>
</evidence>
<evidence type="ECO:0000313" key="9">
    <source>
        <dbReference type="EMBL" id="ORX54966.1"/>
    </source>
</evidence>
<evidence type="ECO:0000256" key="4">
    <source>
        <dbReference type="ARBA" id="ARBA00023159"/>
    </source>
</evidence>
<organism evidence="9 10">
    <name type="scientific">Hesseltinella vesiculosa</name>
    <dbReference type="NCBI Taxonomy" id="101127"/>
    <lineage>
        <taxon>Eukaryota</taxon>
        <taxon>Fungi</taxon>
        <taxon>Fungi incertae sedis</taxon>
        <taxon>Mucoromycota</taxon>
        <taxon>Mucoromycotina</taxon>
        <taxon>Mucoromycetes</taxon>
        <taxon>Mucorales</taxon>
        <taxon>Cunninghamellaceae</taxon>
        <taxon>Hesseltinella</taxon>
    </lineage>
</organism>
<evidence type="ECO:0000256" key="5">
    <source>
        <dbReference type="ARBA" id="ARBA00023163"/>
    </source>
</evidence>
<gene>
    <name evidence="7" type="primary">MED9</name>
    <name evidence="9" type="ORF">DM01DRAFT_1335259</name>
</gene>
<sequence>MDESSFLQDDFADYTVDLTGGEDITMMDASLLGTETHVLESAANAIPTADPIDGTSSQQPMIITDEADDPPKSSTLFDKNEFTFLPQLHSILQDIMKGSKADDIGKAVVQLNNKIDQARLILQDLPGLYYVQEEQEAILQQELDILAQKKQQLAAYTNLPAFTGNTKE</sequence>
<dbReference type="InterPro" id="IPR011425">
    <property type="entry name" value="Med9"/>
</dbReference>
<feature type="region of interest" description="Disordered" evidence="8">
    <location>
        <begin position="47"/>
        <end position="74"/>
    </location>
</feature>
<dbReference type="AlphaFoldDB" id="A0A1X2GIY3"/>
<evidence type="ECO:0000256" key="2">
    <source>
        <dbReference type="ARBA" id="ARBA00008089"/>
    </source>
</evidence>
<proteinExistence type="inferred from homology"/>
<dbReference type="GO" id="GO:0016592">
    <property type="term" value="C:mediator complex"/>
    <property type="evidence" value="ECO:0007669"/>
    <property type="project" value="InterPro"/>
</dbReference>
<comment type="subcellular location">
    <subcellularLocation>
        <location evidence="1 7">Nucleus</location>
    </subcellularLocation>
</comment>
<dbReference type="GO" id="GO:0003712">
    <property type="term" value="F:transcription coregulator activity"/>
    <property type="evidence" value="ECO:0007669"/>
    <property type="project" value="InterPro"/>
</dbReference>
<comment type="caution">
    <text evidence="9">The sequence shown here is derived from an EMBL/GenBank/DDBJ whole genome shotgun (WGS) entry which is preliminary data.</text>
</comment>
<dbReference type="Proteomes" id="UP000242146">
    <property type="component" value="Unassembled WGS sequence"/>
</dbReference>
<keyword evidence="4 7" id="KW-0010">Activator</keyword>
<comment type="subunit">
    <text evidence="7">Component of the Mediator complex.</text>
</comment>
<protein>
    <recommendedName>
        <fullName evidence="7">Mediator of RNA polymerase II transcription subunit 9</fullName>
    </recommendedName>
    <alternativeName>
        <fullName evidence="7">Mediator complex subunit 9</fullName>
    </alternativeName>
</protein>
<evidence type="ECO:0000256" key="1">
    <source>
        <dbReference type="ARBA" id="ARBA00004123"/>
    </source>
</evidence>
<keyword evidence="10" id="KW-1185">Reference proteome</keyword>
<dbReference type="EMBL" id="MCGT01000012">
    <property type="protein sequence ID" value="ORX54966.1"/>
    <property type="molecule type" value="Genomic_DNA"/>
</dbReference>
<keyword evidence="5 7" id="KW-0804">Transcription</keyword>
<dbReference type="Pfam" id="PF07544">
    <property type="entry name" value="Med9"/>
    <property type="match status" value="1"/>
</dbReference>
<keyword evidence="3 7" id="KW-0805">Transcription regulation</keyword>
<evidence type="ECO:0000313" key="10">
    <source>
        <dbReference type="Proteomes" id="UP000242146"/>
    </source>
</evidence>
<comment type="similarity">
    <text evidence="2 7">Belongs to the Mediator complex subunit 9 family.</text>
</comment>
<comment type="function">
    <text evidence="7">Component of the Mediator complex, a coactivator involved in the regulated transcription of nearly all RNA polymerase II-dependent genes. Mediator functions as a bridge to convey information from gene-specific regulatory proteins to the basal RNA polymerase II transcription machinery. Mediator is recruited to promoters by direct interactions with regulatory proteins and serves as a scaffold for the assembly of a functional preinitiation complex with RNA polymerase II and the general transcription factors.</text>
</comment>
<evidence type="ECO:0000256" key="3">
    <source>
        <dbReference type="ARBA" id="ARBA00023015"/>
    </source>
</evidence>
<evidence type="ECO:0000256" key="6">
    <source>
        <dbReference type="ARBA" id="ARBA00023242"/>
    </source>
</evidence>